<dbReference type="InterPro" id="IPR050628">
    <property type="entry name" value="SNF2_RAD54_helicase_TF"/>
</dbReference>
<dbReference type="PANTHER" id="PTHR45626">
    <property type="entry name" value="TRANSCRIPTION TERMINATION FACTOR 2-RELATED"/>
    <property type="match status" value="1"/>
</dbReference>
<dbReference type="Proteomes" id="UP001500889">
    <property type="component" value="Chromosome O"/>
</dbReference>
<feature type="region of interest" description="Disordered" evidence="4">
    <location>
        <begin position="1"/>
        <end position="26"/>
    </location>
</feature>
<proteinExistence type="predicted"/>
<evidence type="ECO:0000259" key="6">
    <source>
        <dbReference type="PROSITE" id="PS51194"/>
    </source>
</evidence>
<evidence type="ECO:0000256" key="4">
    <source>
        <dbReference type="SAM" id="MobiDB-lite"/>
    </source>
</evidence>
<feature type="compositionally biased region" description="Acidic residues" evidence="4">
    <location>
        <begin position="14"/>
        <end position="26"/>
    </location>
</feature>
<accession>A0AAU9F3I4</accession>
<dbReference type="GO" id="GO:0006281">
    <property type="term" value="P:DNA repair"/>
    <property type="evidence" value="ECO:0007669"/>
    <property type="project" value="TreeGrafter"/>
</dbReference>
<dbReference type="InterPro" id="IPR000330">
    <property type="entry name" value="SNF2_N"/>
</dbReference>
<dbReference type="CDD" id="cd18793">
    <property type="entry name" value="SF2_C_SNF"/>
    <property type="match status" value="1"/>
</dbReference>
<dbReference type="PROSITE" id="PS51194">
    <property type="entry name" value="HELICASE_CTER"/>
    <property type="match status" value="1"/>
</dbReference>
<dbReference type="PROSITE" id="PS51192">
    <property type="entry name" value="HELICASE_ATP_BIND_1"/>
    <property type="match status" value="1"/>
</dbReference>
<feature type="domain" description="Helicase C-terminal" evidence="6">
    <location>
        <begin position="732"/>
        <end position="880"/>
    </location>
</feature>
<dbReference type="SMART" id="SM00490">
    <property type="entry name" value="HELICc"/>
    <property type="match status" value="1"/>
</dbReference>
<feature type="compositionally biased region" description="Acidic residues" evidence="4">
    <location>
        <begin position="287"/>
        <end position="296"/>
    </location>
</feature>
<gene>
    <name evidence="7" type="ORF">DMAD_09814</name>
</gene>
<dbReference type="InterPro" id="IPR027417">
    <property type="entry name" value="P-loop_NTPase"/>
</dbReference>
<dbReference type="GO" id="GO:0005524">
    <property type="term" value="F:ATP binding"/>
    <property type="evidence" value="ECO:0007669"/>
    <property type="project" value="UniProtKB-KW"/>
</dbReference>
<dbReference type="GO" id="GO:0016787">
    <property type="term" value="F:hydrolase activity"/>
    <property type="evidence" value="ECO:0007669"/>
    <property type="project" value="UniProtKB-KW"/>
</dbReference>
<keyword evidence="8" id="KW-1185">Reference proteome</keyword>
<dbReference type="InterPro" id="IPR049730">
    <property type="entry name" value="SNF2/RAD54-like_C"/>
</dbReference>
<dbReference type="AlphaFoldDB" id="A0AAU9F3I4"/>
<organism evidence="7 8">
    <name type="scientific">Drosophila madeirensis</name>
    <name type="common">Fruit fly</name>
    <dbReference type="NCBI Taxonomy" id="30013"/>
    <lineage>
        <taxon>Eukaryota</taxon>
        <taxon>Metazoa</taxon>
        <taxon>Ecdysozoa</taxon>
        <taxon>Arthropoda</taxon>
        <taxon>Hexapoda</taxon>
        <taxon>Insecta</taxon>
        <taxon>Pterygota</taxon>
        <taxon>Neoptera</taxon>
        <taxon>Endopterygota</taxon>
        <taxon>Diptera</taxon>
        <taxon>Brachycera</taxon>
        <taxon>Muscomorpha</taxon>
        <taxon>Ephydroidea</taxon>
        <taxon>Drosophilidae</taxon>
        <taxon>Drosophila</taxon>
        <taxon>Sophophora</taxon>
    </lineage>
</organism>
<name>A0AAU9F3I4_DROMD</name>
<dbReference type="SUPFAM" id="SSF52540">
    <property type="entry name" value="P-loop containing nucleoside triphosphate hydrolases"/>
    <property type="match status" value="2"/>
</dbReference>
<dbReference type="GO" id="GO:0008094">
    <property type="term" value="F:ATP-dependent activity, acting on DNA"/>
    <property type="evidence" value="ECO:0007669"/>
    <property type="project" value="TreeGrafter"/>
</dbReference>
<dbReference type="InterPro" id="IPR014001">
    <property type="entry name" value="Helicase_ATP-bd"/>
</dbReference>
<evidence type="ECO:0000256" key="2">
    <source>
        <dbReference type="ARBA" id="ARBA00022801"/>
    </source>
</evidence>
<evidence type="ECO:0000313" key="8">
    <source>
        <dbReference type="Proteomes" id="UP001500889"/>
    </source>
</evidence>
<keyword evidence="1" id="KW-0547">Nucleotide-binding</keyword>
<dbReference type="Pfam" id="PF00176">
    <property type="entry name" value="SNF2-rel_dom"/>
    <property type="match status" value="1"/>
</dbReference>
<feature type="region of interest" description="Disordered" evidence="4">
    <location>
        <begin position="287"/>
        <end position="326"/>
    </location>
</feature>
<dbReference type="InterPro" id="IPR038718">
    <property type="entry name" value="SNF2-like_sf"/>
</dbReference>
<dbReference type="Gene3D" id="3.40.50.10810">
    <property type="entry name" value="Tandem AAA-ATPase domain"/>
    <property type="match status" value="2"/>
</dbReference>
<evidence type="ECO:0000259" key="5">
    <source>
        <dbReference type="PROSITE" id="PS51192"/>
    </source>
</evidence>
<evidence type="ECO:0000256" key="1">
    <source>
        <dbReference type="ARBA" id="ARBA00022741"/>
    </source>
</evidence>
<dbReference type="GO" id="GO:0005634">
    <property type="term" value="C:nucleus"/>
    <property type="evidence" value="ECO:0007669"/>
    <property type="project" value="TreeGrafter"/>
</dbReference>
<dbReference type="SMART" id="SM00487">
    <property type="entry name" value="DEXDc"/>
    <property type="match status" value="1"/>
</dbReference>
<dbReference type="InterPro" id="IPR001650">
    <property type="entry name" value="Helicase_C-like"/>
</dbReference>
<dbReference type="PANTHER" id="PTHR45626:SF50">
    <property type="entry name" value="TRANSCRIPTION TERMINATION FACTOR 2"/>
    <property type="match status" value="1"/>
</dbReference>
<keyword evidence="3" id="KW-0067">ATP-binding</keyword>
<protein>
    <submittedName>
        <fullName evidence="7">Transcription termination factor 2</fullName>
    </submittedName>
</protein>
<feature type="compositionally biased region" description="Acidic residues" evidence="4">
    <location>
        <begin position="311"/>
        <end position="324"/>
    </location>
</feature>
<dbReference type="Pfam" id="PF00271">
    <property type="entry name" value="Helicase_C"/>
    <property type="match status" value="1"/>
</dbReference>
<keyword evidence="2" id="KW-0378">Hydrolase</keyword>
<dbReference type="EMBL" id="AP029263">
    <property type="protein sequence ID" value="BFF91566.1"/>
    <property type="molecule type" value="Genomic_DNA"/>
</dbReference>
<evidence type="ECO:0000313" key="7">
    <source>
        <dbReference type="EMBL" id="BFF91566.1"/>
    </source>
</evidence>
<sequence>MENQTPNVFKCEEDFSDEDESIGEDVDSPVLSYDELEDTKFDFSSEYASESDALILVSSGEYEARRAEFDHHVKKVLALEQRKRELDEVASRAGALHSEDLESIRGTLQKENDRMIAKGELLDTLRVDEEQRGSAETQESAKPEWSKLFSGLNRYRDKAASTTAEFYQHKANIISSLKTIYEPKEPTPSGDQFAEQSSLLLVGLMKHQKCGLRWMQFRERQEICGGILADDMGLGKTLSMISLILASLEKNKLKMEKKQKAQAAKWSQIFQRMPVQKLHKFNIFEDEFSEEEDEEPTPPKRLCPELSQAEELTESEEEDEEDDCGPYPHAGTLVVCPMSVMFQWAQEVSTKVAPNTIHVLIFHGANRQSITLEQFRRHDLVITSYHTVASEVDKLGNRSLLLAVQWQRLILDEAHIIRNTKTKCFNSVYLLRAHCRWALTGTPVQNRAIDVFALLRFLNVPHFDHLNTWKQMLNHGMQAHFRLSFIIKPLMLRRTKQQLQASGDMPALPELIVEVVHVQLSEPEMAVYQILSSISQRIFTQFLMQRERGNSDLNYYSLHGQQQPQFITNHVEEKYKKIYERFLRSLGYNPKEKVKGIVILVLLLRLRQFCCHPSLMVNMFLSMDAAMPHSDLKSDLNHIGGWLQLDALKELENYAARDDEEQKVEIKTEEPMQSEEGDIGTQVKMETNKEEVKPKEENVLSDLAGAMELLNINNPIFNPSQPSAKLKVVIQRLQSILEETNDKVIVVATWTSFLTIIRDYLHEQDWQTLDFNGKLNAKEREEVLREFNMVLNDKRVLLLSLTAGGVGLNLNVANHLLLVDLHWNPQLQRQAQDRIYRYGQQKQTFIYRFMCQDTMEQRIKALQDYKLEIANVVLQPDQSALSSAGGRLSMEDLKKLFLN</sequence>
<dbReference type="Gene3D" id="3.40.50.300">
    <property type="entry name" value="P-loop containing nucleotide triphosphate hydrolases"/>
    <property type="match status" value="1"/>
</dbReference>
<feature type="domain" description="Helicase ATP-binding" evidence="5">
    <location>
        <begin position="217"/>
        <end position="461"/>
    </location>
</feature>
<evidence type="ECO:0000256" key="3">
    <source>
        <dbReference type="ARBA" id="ARBA00022840"/>
    </source>
</evidence>
<reference evidence="7 8" key="1">
    <citation type="submission" date="2024-02" db="EMBL/GenBank/DDBJ databases">
        <title>A chromosome-level genome assembly of Drosophila madeirensis, a fruit fly species endemic to Madeira island.</title>
        <authorList>
            <person name="Tomihara K."/>
            <person name="Llopart A."/>
            <person name="Yamamoto D."/>
        </authorList>
    </citation>
    <scope>NUCLEOTIDE SEQUENCE [LARGE SCALE GENOMIC DNA]</scope>
    <source>
        <strain evidence="7 8">RF1</strain>
    </source>
</reference>